<proteinExistence type="inferred from homology"/>
<dbReference type="PANTHER" id="PTHR33209">
    <property type="entry name" value="PROTEASE 4"/>
    <property type="match status" value="1"/>
</dbReference>
<feature type="domain" description="Peptidase S49" evidence="8">
    <location>
        <begin position="372"/>
        <end position="522"/>
    </location>
</feature>
<dbReference type="InterPro" id="IPR002142">
    <property type="entry name" value="Peptidase_S49"/>
</dbReference>
<evidence type="ECO:0000256" key="7">
    <source>
        <dbReference type="SAM" id="Phobius"/>
    </source>
</evidence>
<feature type="domain" description="Peptidase S49" evidence="8">
    <location>
        <begin position="120"/>
        <end position="269"/>
    </location>
</feature>
<dbReference type="Gene3D" id="6.20.330.10">
    <property type="match status" value="1"/>
</dbReference>
<evidence type="ECO:0000256" key="2">
    <source>
        <dbReference type="ARBA" id="ARBA00008683"/>
    </source>
</evidence>
<name>A0ABU5Z9Y1_9FLAO</name>
<keyword evidence="7" id="KW-1133">Transmembrane helix</keyword>
<evidence type="ECO:0000256" key="1">
    <source>
        <dbReference type="ARBA" id="ARBA00004370"/>
    </source>
</evidence>
<feature type="transmembrane region" description="Helical" evidence="7">
    <location>
        <begin position="7"/>
        <end position="33"/>
    </location>
</feature>
<dbReference type="RefSeq" id="WP_323983251.1">
    <property type="nucleotide sequence ID" value="NZ_JAYKBW010000007.1"/>
</dbReference>
<dbReference type="CDD" id="cd07018">
    <property type="entry name" value="S49_SppA_67K_type"/>
    <property type="match status" value="1"/>
</dbReference>
<dbReference type="NCBIfam" id="TIGR00705">
    <property type="entry name" value="SppA_67K"/>
    <property type="match status" value="1"/>
</dbReference>
<evidence type="ECO:0000259" key="8">
    <source>
        <dbReference type="Pfam" id="PF01343"/>
    </source>
</evidence>
<dbReference type="EC" id="3.4.21.-" evidence="9"/>
<protein>
    <submittedName>
        <fullName evidence="9">Signal peptide peptidase SppA</fullName>
        <ecNumber evidence="9">3.4.21.-</ecNumber>
    </submittedName>
</protein>
<comment type="subcellular location">
    <subcellularLocation>
        <location evidence="1">Membrane</location>
    </subcellularLocation>
</comment>
<dbReference type="InterPro" id="IPR004635">
    <property type="entry name" value="Pept_S49_SppA"/>
</dbReference>
<evidence type="ECO:0000256" key="6">
    <source>
        <dbReference type="ARBA" id="ARBA00023136"/>
    </source>
</evidence>
<evidence type="ECO:0000256" key="5">
    <source>
        <dbReference type="ARBA" id="ARBA00022825"/>
    </source>
</evidence>
<dbReference type="NCBIfam" id="TIGR00706">
    <property type="entry name" value="SppA_dom"/>
    <property type="match status" value="1"/>
</dbReference>
<dbReference type="Pfam" id="PF01343">
    <property type="entry name" value="Peptidase_S49"/>
    <property type="match status" value="2"/>
</dbReference>
<keyword evidence="3" id="KW-0645">Protease</keyword>
<dbReference type="InterPro" id="IPR004634">
    <property type="entry name" value="Pept_S49_pIV"/>
</dbReference>
<keyword evidence="4 9" id="KW-0378">Hydrolase</keyword>
<sequence>MRFFKTVLAVIVGFFTSIFLTLLIFIGMASFFAPKEDLLEIKDNSILSLDFQEEVYEYGNPIHIKDFDYDISEDNTLTAILRAIEYAKTDKQIKGIVLGSTQGIKGRAHLQNIREAVEDFKTSGKFVYAFSEGATQSDYLLQSVADSIFVGTLSEINVQGFSAEVLYYKDLQEKTGIHMEIFRHGKYKSAVEPFLENNMSEANREQIKAYLSSLWESYASDVAKSRNISEGDLNQIADSLWGRTPELALAHHLVDKIAFQDEFENSLCKATDTKKVKDLEFVPVEKYTKKVAVEYKKNLLKERKKENIAVIFCNGEIVDGPSQESTVGNETIVKALREARDKESVKAIVLRVNSPGGSGLASELIHREIELTQKVKPVYTSMGNLAASGGYYIACNSKRIFADKQTITGSIGVFGMIPNLKELADKWGINSEQVQTHPHALTYSLFEKTPEKTRQVITEGIERFYKKFVQRVADGRKMTFEQVDSLAQGRIWTGADALKIGLVDEIGNLKHTIAYAAKENNLTEGKYGLLAYPVVEIDFSNFMKKRFRASTQAELRTMLKDEMGAKAYEGIQQLRNAVPSSGAFLQARMPYEVYIK</sequence>
<evidence type="ECO:0000313" key="9">
    <source>
        <dbReference type="EMBL" id="MEB3074962.1"/>
    </source>
</evidence>
<organism evidence="9 10">
    <name type="scientific">Capnocytophaga gingivalis</name>
    <dbReference type="NCBI Taxonomy" id="1017"/>
    <lineage>
        <taxon>Bacteria</taxon>
        <taxon>Pseudomonadati</taxon>
        <taxon>Bacteroidota</taxon>
        <taxon>Flavobacteriia</taxon>
        <taxon>Flavobacteriales</taxon>
        <taxon>Flavobacteriaceae</taxon>
        <taxon>Capnocytophaga</taxon>
    </lineage>
</organism>
<evidence type="ECO:0000256" key="4">
    <source>
        <dbReference type="ARBA" id="ARBA00022801"/>
    </source>
</evidence>
<evidence type="ECO:0000256" key="3">
    <source>
        <dbReference type="ARBA" id="ARBA00022670"/>
    </source>
</evidence>
<dbReference type="EMBL" id="JAYKBW010000007">
    <property type="protein sequence ID" value="MEB3074962.1"/>
    <property type="molecule type" value="Genomic_DNA"/>
</dbReference>
<accession>A0ABU5Z9Y1</accession>
<evidence type="ECO:0000313" key="10">
    <source>
        <dbReference type="Proteomes" id="UP001311730"/>
    </source>
</evidence>
<dbReference type="PANTHER" id="PTHR33209:SF1">
    <property type="entry name" value="PEPTIDASE S49 DOMAIN-CONTAINING PROTEIN"/>
    <property type="match status" value="1"/>
</dbReference>
<keyword evidence="7" id="KW-0812">Transmembrane</keyword>
<dbReference type="InterPro" id="IPR047217">
    <property type="entry name" value="S49_SppA_67K_type_N"/>
</dbReference>
<keyword evidence="10" id="KW-1185">Reference proteome</keyword>
<dbReference type="Gene3D" id="3.90.226.10">
    <property type="entry name" value="2-enoyl-CoA Hydratase, Chain A, domain 1"/>
    <property type="match status" value="3"/>
</dbReference>
<dbReference type="CDD" id="cd07023">
    <property type="entry name" value="S49_Sppa_N_C"/>
    <property type="match status" value="1"/>
</dbReference>
<keyword evidence="5" id="KW-0720">Serine protease</keyword>
<reference evidence="9 10" key="1">
    <citation type="submission" date="2023-12" db="EMBL/GenBank/DDBJ databases">
        <title>Genomic sequences of Capnocytophaga and Parvimonas strains.</title>
        <authorList>
            <person name="Watt R.M."/>
            <person name="Wang M."/>
            <person name="Yang T."/>
            <person name="Tong W.M."/>
        </authorList>
    </citation>
    <scope>NUCLEOTIDE SEQUENCE [LARGE SCALE GENOMIC DNA]</scope>
    <source>
        <strain evidence="9 10">CCUG 13096</strain>
    </source>
</reference>
<dbReference type="InterPro" id="IPR029045">
    <property type="entry name" value="ClpP/crotonase-like_dom_sf"/>
</dbReference>
<keyword evidence="6 7" id="KW-0472">Membrane</keyword>
<dbReference type="GO" id="GO:0016787">
    <property type="term" value="F:hydrolase activity"/>
    <property type="evidence" value="ECO:0007669"/>
    <property type="project" value="UniProtKB-KW"/>
</dbReference>
<dbReference type="PIRSF" id="PIRSF001217">
    <property type="entry name" value="Protease_4_SppA"/>
    <property type="match status" value="1"/>
</dbReference>
<comment type="similarity">
    <text evidence="2">Belongs to the peptidase S49 family.</text>
</comment>
<dbReference type="InterPro" id="IPR047272">
    <property type="entry name" value="S49_SppA_C"/>
</dbReference>
<gene>
    <name evidence="9" type="primary">sppA</name>
    <name evidence="9" type="ORF">VJJ08_06580</name>
</gene>
<comment type="caution">
    <text evidence="9">The sequence shown here is derived from an EMBL/GenBank/DDBJ whole genome shotgun (WGS) entry which is preliminary data.</text>
</comment>
<dbReference type="SUPFAM" id="SSF52096">
    <property type="entry name" value="ClpP/crotonase"/>
    <property type="match status" value="2"/>
</dbReference>
<dbReference type="Proteomes" id="UP001311730">
    <property type="component" value="Unassembled WGS sequence"/>
</dbReference>